<dbReference type="GO" id="GO:0008061">
    <property type="term" value="F:chitin binding"/>
    <property type="evidence" value="ECO:0007669"/>
    <property type="project" value="UniProtKB-KW"/>
</dbReference>
<dbReference type="Gene3D" id="3.30.60.10">
    <property type="entry name" value="Endochitinase-like"/>
    <property type="match status" value="1"/>
</dbReference>
<gene>
    <name evidence="2" type="ORF">LY90DRAFT_514024</name>
</gene>
<dbReference type="STRING" id="1754190.A0A1Y2AT53"/>
<keyword evidence="1" id="KW-0147">Chitin-binding</keyword>
<protein>
    <recommendedName>
        <fullName evidence="4">Chitin-binding type-1 domain-containing protein</fullName>
    </recommendedName>
</protein>
<comment type="caution">
    <text evidence="2">The sequence shown here is derived from an EMBL/GenBank/DDBJ whole genome shotgun (WGS) entry which is preliminary data.</text>
</comment>
<organism evidence="2 3">
    <name type="scientific">Neocallimastix californiae</name>
    <dbReference type="NCBI Taxonomy" id="1754190"/>
    <lineage>
        <taxon>Eukaryota</taxon>
        <taxon>Fungi</taxon>
        <taxon>Fungi incertae sedis</taxon>
        <taxon>Chytridiomycota</taxon>
        <taxon>Chytridiomycota incertae sedis</taxon>
        <taxon>Neocallimastigomycetes</taxon>
        <taxon>Neocallimastigales</taxon>
        <taxon>Neocallimastigaceae</taxon>
        <taxon>Neocallimastix</taxon>
    </lineage>
</organism>
<reference evidence="2 3" key="1">
    <citation type="submission" date="2016-08" db="EMBL/GenBank/DDBJ databases">
        <title>A Parts List for Fungal Cellulosomes Revealed by Comparative Genomics.</title>
        <authorList>
            <consortium name="DOE Joint Genome Institute"/>
            <person name="Haitjema C.H."/>
            <person name="Gilmore S.P."/>
            <person name="Henske J.K."/>
            <person name="Solomon K.V."/>
            <person name="De Groot R."/>
            <person name="Kuo A."/>
            <person name="Mondo S.J."/>
            <person name="Salamov A.A."/>
            <person name="Labutti K."/>
            <person name="Zhao Z."/>
            <person name="Chiniquy J."/>
            <person name="Barry K."/>
            <person name="Brewer H.M."/>
            <person name="Purvine S.O."/>
            <person name="Wright A.T."/>
            <person name="Boxma B."/>
            <person name="Van Alen T."/>
            <person name="Hackstein J.H."/>
            <person name="Baker S.E."/>
            <person name="Grigoriev I.V."/>
            <person name="O'Malley M.A."/>
        </authorList>
    </citation>
    <scope>NUCLEOTIDE SEQUENCE [LARGE SCALE GENOMIC DNA]</scope>
    <source>
        <strain evidence="2 3">G1</strain>
    </source>
</reference>
<dbReference type="SUPFAM" id="SSF57016">
    <property type="entry name" value="Plant lectins/antimicrobial peptides"/>
    <property type="match status" value="1"/>
</dbReference>
<evidence type="ECO:0008006" key="4">
    <source>
        <dbReference type="Google" id="ProtNLM"/>
    </source>
</evidence>
<proteinExistence type="predicted"/>
<evidence type="ECO:0000313" key="2">
    <source>
        <dbReference type="EMBL" id="ORY25768.1"/>
    </source>
</evidence>
<dbReference type="Proteomes" id="UP000193920">
    <property type="component" value="Unassembled WGS sequence"/>
</dbReference>
<keyword evidence="3" id="KW-1185">Reference proteome</keyword>
<dbReference type="EMBL" id="MCOG01000208">
    <property type="protein sequence ID" value="ORY25768.1"/>
    <property type="molecule type" value="Genomic_DNA"/>
</dbReference>
<sequence>MDVVEMNMVFGPGSQCCSKYGYSGKGSDYCGNGCKSSYGSCNSGSSSSSSSIISIKEDVKKLKEGEVKNESGENSFINSEILKINQIIKRNKLRKRSLKNNINKSKNETIYEIDEEENYNGDNDDIL</sequence>
<evidence type="ECO:0000313" key="3">
    <source>
        <dbReference type="Proteomes" id="UP000193920"/>
    </source>
</evidence>
<accession>A0A1Y2AT53</accession>
<name>A0A1Y2AT53_9FUNG</name>
<dbReference type="InterPro" id="IPR036861">
    <property type="entry name" value="Endochitinase-like_sf"/>
</dbReference>
<dbReference type="CDD" id="cd00035">
    <property type="entry name" value="ChtBD1"/>
    <property type="match status" value="1"/>
</dbReference>
<evidence type="ECO:0000256" key="1">
    <source>
        <dbReference type="ARBA" id="ARBA00022669"/>
    </source>
</evidence>
<dbReference type="AlphaFoldDB" id="A0A1Y2AT53"/>